<dbReference type="PANTHER" id="PTHR32347:SF14">
    <property type="entry name" value="EFFLUX SYSTEM COMPONENT YKNX-RELATED"/>
    <property type="match status" value="1"/>
</dbReference>
<accession>A0A1E8EYD9</accession>
<dbReference type="AlphaFoldDB" id="A0A1E8EYD9"/>
<dbReference type="GO" id="GO:0030313">
    <property type="term" value="C:cell envelope"/>
    <property type="evidence" value="ECO:0007669"/>
    <property type="project" value="UniProtKB-SubCell"/>
</dbReference>
<evidence type="ECO:0000256" key="4">
    <source>
        <dbReference type="SAM" id="Phobius"/>
    </source>
</evidence>
<feature type="coiled-coil region" evidence="3">
    <location>
        <begin position="98"/>
        <end position="161"/>
    </location>
</feature>
<comment type="caution">
    <text evidence="7">The sequence shown here is derived from an EMBL/GenBank/DDBJ whole genome shotgun (WGS) entry which is preliminary data.</text>
</comment>
<dbReference type="STRING" id="1121290.CLAOCE_14680"/>
<keyword evidence="4" id="KW-0812">Transmembrane</keyword>
<dbReference type="InterPro" id="IPR050465">
    <property type="entry name" value="UPF0194_transport"/>
</dbReference>
<gene>
    <name evidence="7" type="primary">yknX</name>
    <name evidence="7" type="ORF">CLOACE_14680</name>
</gene>
<keyword evidence="4" id="KW-0472">Membrane</keyword>
<feature type="transmembrane region" description="Helical" evidence="4">
    <location>
        <begin position="12"/>
        <end position="32"/>
    </location>
</feature>
<keyword evidence="4" id="KW-1133">Transmembrane helix</keyword>
<evidence type="ECO:0000313" key="8">
    <source>
        <dbReference type="Proteomes" id="UP000175744"/>
    </source>
</evidence>
<organism evidence="7 8">
    <name type="scientific">Clostridium acetireducens DSM 10703</name>
    <dbReference type="NCBI Taxonomy" id="1121290"/>
    <lineage>
        <taxon>Bacteria</taxon>
        <taxon>Bacillati</taxon>
        <taxon>Bacillota</taxon>
        <taxon>Clostridia</taxon>
        <taxon>Eubacteriales</taxon>
        <taxon>Clostridiaceae</taxon>
        <taxon>Clostridium</taxon>
    </lineage>
</organism>
<keyword evidence="2 3" id="KW-0175">Coiled coil</keyword>
<reference evidence="7 8" key="1">
    <citation type="submission" date="2016-06" db="EMBL/GenBank/DDBJ databases">
        <title>Genome sequence of Clostridium acetireducens DSM 10703.</title>
        <authorList>
            <person name="Poehlein A."/>
            <person name="Fluechter S."/>
            <person name="Duerre P."/>
            <person name="Daniel R."/>
        </authorList>
    </citation>
    <scope>NUCLEOTIDE SEQUENCE [LARGE SCALE GENOMIC DNA]</scope>
    <source>
        <strain evidence="7 8">DSM 10703</strain>
    </source>
</reference>
<dbReference type="InterPro" id="IPR058639">
    <property type="entry name" value="BSH_YknX-like"/>
</dbReference>
<dbReference type="RefSeq" id="WP_070110451.1">
    <property type="nucleotide sequence ID" value="NZ_LZFO01000020.1"/>
</dbReference>
<dbReference type="Gene3D" id="2.40.420.20">
    <property type="match status" value="1"/>
</dbReference>
<name>A0A1E8EYD9_9CLOT</name>
<keyword evidence="8" id="KW-1185">Reference proteome</keyword>
<feature type="domain" description="YknX-like barrel-sandwich hybrid" evidence="5">
    <location>
        <begin position="66"/>
        <end position="181"/>
    </location>
</feature>
<comment type="subcellular location">
    <subcellularLocation>
        <location evidence="1">Cell envelope</location>
    </subcellularLocation>
</comment>
<protein>
    <submittedName>
        <fullName evidence="7">Putative efflux system component YknX</fullName>
    </submittedName>
</protein>
<evidence type="ECO:0000259" key="6">
    <source>
        <dbReference type="Pfam" id="PF25990"/>
    </source>
</evidence>
<dbReference type="EMBL" id="LZFO01000020">
    <property type="protein sequence ID" value="OFI05850.1"/>
    <property type="molecule type" value="Genomic_DNA"/>
</dbReference>
<dbReference type="Pfam" id="PF25984">
    <property type="entry name" value="BSH_YknX"/>
    <property type="match status" value="1"/>
</dbReference>
<evidence type="ECO:0000256" key="3">
    <source>
        <dbReference type="SAM" id="Coils"/>
    </source>
</evidence>
<sequence>MSKRKNKLNKKLIIIISLIVFVIAVPLIAFLVQKKGGKEVNTHIISNNIDNATIINGVVSPEDTNSIFLDTSKGNDFSIKVKEGQSIKKGDTLIVYSTNAIESKISSMESEIKNNKEQIRELNKSGAVALKEQSNMLKSTVKSLEDELKELRKQKDSYIIKSSMDGIVSEVNSGNNNPTTPIIVVESNKKIIKGELTEYELPNITLSTPASVSLKALGEKYYNSKIIKIARNPSNNSAEAASNPLGGTAKISNYAITFTIPKDIEGKVQNGFHALVKLGNTDKTITIPKKAVYKDVDKNHKMIWIVKDNKALSKKIKVKDNGADYILLTDIENGTKVIIDAPEKLKEGDEVTLK</sequence>
<dbReference type="Proteomes" id="UP000175744">
    <property type="component" value="Unassembled WGS sequence"/>
</dbReference>
<dbReference type="Pfam" id="PF25990">
    <property type="entry name" value="Beta-barrel_YknX"/>
    <property type="match status" value="1"/>
</dbReference>
<evidence type="ECO:0000259" key="5">
    <source>
        <dbReference type="Pfam" id="PF25984"/>
    </source>
</evidence>
<proteinExistence type="predicted"/>
<evidence type="ECO:0000256" key="1">
    <source>
        <dbReference type="ARBA" id="ARBA00004196"/>
    </source>
</evidence>
<dbReference type="InterPro" id="IPR058636">
    <property type="entry name" value="Beta-barrel_YknX"/>
</dbReference>
<evidence type="ECO:0000256" key="2">
    <source>
        <dbReference type="ARBA" id="ARBA00023054"/>
    </source>
</evidence>
<feature type="domain" description="YknX-like beta-barrel" evidence="6">
    <location>
        <begin position="191"/>
        <end position="277"/>
    </location>
</feature>
<dbReference type="OrthoDB" id="9810980at2"/>
<dbReference type="PANTHER" id="PTHR32347">
    <property type="entry name" value="EFFLUX SYSTEM COMPONENT YKNX-RELATED"/>
    <property type="match status" value="1"/>
</dbReference>
<evidence type="ECO:0000313" key="7">
    <source>
        <dbReference type="EMBL" id="OFI05850.1"/>
    </source>
</evidence>